<dbReference type="SUPFAM" id="SSF53474">
    <property type="entry name" value="alpha/beta-Hydrolases"/>
    <property type="match status" value="1"/>
</dbReference>
<dbReference type="Gene3D" id="3.40.50.1820">
    <property type="entry name" value="alpha/beta hydrolase"/>
    <property type="match status" value="1"/>
</dbReference>
<evidence type="ECO:0000259" key="1">
    <source>
        <dbReference type="Pfam" id="PF12146"/>
    </source>
</evidence>
<name>A0ABX1HJZ4_9BACT</name>
<keyword evidence="3" id="KW-1185">Reference proteome</keyword>
<dbReference type="InterPro" id="IPR022742">
    <property type="entry name" value="Hydrolase_4"/>
</dbReference>
<dbReference type="Proteomes" id="UP000717634">
    <property type="component" value="Unassembled WGS sequence"/>
</dbReference>
<accession>A0ABX1HJZ4</accession>
<dbReference type="InterPro" id="IPR053145">
    <property type="entry name" value="AB_hydrolase_Est10"/>
</dbReference>
<gene>
    <name evidence="2" type="ORF">HBN54_002824</name>
</gene>
<dbReference type="Pfam" id="PF12146">
    <property type="entry name" value="Hydrolase_4"/>
    <property type="match status" value="1"/>
</dbReference>
<dbReference type="InterPro" id="IPR029058">
    <property type="entry name" value="AB_hydrolase_fold"/>
</dbReference>
<feature type="domain" description="Serine aminopeptidase S33" evidence="1">
    <location>
        <begin position="215"/>
        <end position="401"/>
    </location>
</feature>
<dbReference type="RefSeq" id="WP_168673833.1">
    <property type="nucleotide sequence ID" value="NZ_JAAVTK010000008.1"/>
</dbReference>
<comment type="caution">
    <text evidence="2">The sequence shown here is derived from an EMBL/GenBank/DDBJ whole genome shotgun (WGS) entry which is preliminary data.</text>
</comment>
<sequence length="532" mass="56292">MIRKLLRNAGKVVIGVGLWPAVVLGQASAPIRPDSAAQHSAAPVASMPSVAGVWKGPLSIPGGTLPVQISIIQPGANKLIATLDLPAKRLNKVPASLTLRGDTLIFYAATVDCRFVCTQAGEAGQELRGVWSQPGLRVPLVLQRADPNGAGTVAVEKTAAVKATTYHIEAVRLTSQPGNVALAGTLSIPDGAGPFPAAMLLSDMGSQDRDSRQGSYRFFADIAATLARQGIAVLRLDDRGVGESSGNGPLATTADLMRDAQAGLSYLRIRPSIDPARTGLIGHGEGGNVALLAAAQPVPPGFVVTLAASGLVGLDLLASQAEPLSAADTARTGQARRQAWAEVLAKAAKLRTSGSNSAQVETYVAQQRLKIKSEERKQTEATLKFRRTMLEIVRQTASNDQAQAIVVNMLRQRYPDQDPALARARATDLLTPWYRYYLKFDPQPSLADVQCPVLLLNGTDDAEVNAATNLTALEKGLKGNKRVSARRLPGLNHWFQTPAAERIAAADGTVEPVVAPVLLTAVRDWVLQQGSR</sequence>
<proteinExistence type="predicted"/>
<evidence type="ECO:0000313" key="3">
    <source>
        <dbReference type="Proteomes" id="UP000717634"/>
    </source>
</evidence>
<evidence type="ECO:0000313" key="2">
    <source>
        <dbReference type="EMBL" id="NKI90224.1"/>
    </source>
</evidence>
<reference evidence="2 3" key="1">
    <citation type="submission" date="2020-03" db="EMBL/GenBank/DDBJ databases">
        <title>Genomic Encyclopedia of Type Strains, Phase IV (KMG-V): Genome sequencing to study the core and pangenomes of soil and plant-associated prokaryotes.</title>
        <authorList>
            <person name="Whitman W."/>
        </authorList>
    </citation>
    <scope>NUCLEOTIDE SEQUENCE [LARGE SCALE GENOMIC DNA]</scope>
    <source>
        <strain evidence="2 3">1B</strain>
    </source>
</reference>
<dbReference type="EMBL" id="JAAVTK010000008">
    <property type="protein sequence ID" value="NKI90224.1"/>
    <property type="molecule type" value="Genomic_DNA"/>
</dbReference>
<organism evidence="2 3">
    <name type="scientific">Hymenobacter artigasi</name>
    <dbReference type="NCBI Taxonomy" id="2719616"/>
    <lineage>
        <taxon>Bacteria</taxon>
        <taxon>Pseudomonadati</taxon>
        <taxon>Bacteroidota</taxon>
        <taxon>Cytophagia</taxon>
        <taxon>Cytophagales</taxon>
        <taxon>Hymenobacteraceae</taxon>
        <taxon>Hymenobacter</taxon>
    </lineage>
</organism>
<dbReference type="PANTHER" id="PTHR43265">
    <property type="entry name" value="ESTERASE ESTD"/>
    <property type="match status" value="1"/>
</dbReference>
<protein>
    <recommendedName>
        <fullName evidence="1">Serine aminopeptidase S33 domain-containing protein</fullName>
    </recommendedName>
</protein>
<dbReference type="PANTHER" id="PTHR43265:SF1">
    <property type="entry name" value="ESTERASE ESTD"/>
    <property type="match status" value="1"/>
</dbReference>